<evidence type="ECO:0000313" key="1">
    <source>
        <dbReference type="EMBL" id="MFD2754423.1"/>
    </source>
</evidence>
<sequence>MDFEILETLALKDGRWQNWPLHWARLQIAAQHFGYPLHQAALEAQMQALQQQKTAGDWRVRLALDAQGQVQMAAEPLQPSATPVRLELAQQPIANSVAQSDWVRFKTSRRAHYNAFRPRGAHVFDVVLHNDNGEITEGTRGNVCMQLDGRWVTPPLACGLLPGVGRALALSQGRVSERVVRIDEVPQIEGWAFVNSLRGWLEAQLISAH</sequence>
<dbReference type="InterPro" id="IPR036038">
    <property type="entry name" value="Aminotransferase-like"/>
</dbReference>
<keyword evidence="1" id="KW-0808">Transferase</keyword>
<dbReference type="InterPro" id="IPR001544">
    <property type="entry name" value="Aminotrans_IV"/>
</dbReference>
<accession>A0ABW5UNA3</accession>
<name>A0ABW5UNA3_9BURK</name>
<dbReference type="EMBL" id="JBHUMV010000004">
    <property type="protein sequence ID" value="MFD2754423.1"/>
    <property type="molecule type" value="Genomic_DNA"/>
</dbReference>
<keyword evidence="2" id="KW-1185">Reference proteome</keyword>
<protein>
    <submittedName>
        <fullName evidence="1">Aminotransferase class IV</fullName>
    </submittedName>
</protein>
<dbReference type="Pfam" id="PF01063">
    <property type="entry name" value="Aminotran_4"/>
    <property type="match status" value="1"/>
</dbReference>
<dbReference type="RefSeq" id="WP_066477826.1">
    <property type="nucleotide sequence ID" value="NZ_BCNT01000007.1"/>
</dbReference>
<dbReference type="InterPro" id="IPR043131">
    <property type="entry name" value="BCAT-like_N"/>
</dbReference>
<keyword evidence="1" id="KW-0032">Aminotransferase</keyword>
<reference evidence="2" key="1">
    <citation type="journal article" date="2019" name="Int. J. Syst. Evol. Microbiol.">
        <title>The Global Catalogue of Microorganisms (GCM) 10K type strain sequencing project: providing services to taxonomists for standard genome sequencing and annotation.</title>
        <authorList>
            <consortium name="The Broad Institute Genomics Platform"/>
            <consortium name="The Broad Institute Genome Sequencing Center for Infectious Disease"/>
            <person name="Wu L."/>
            <person name="Ma J."/>
        </authorList>
    </citation>
    <scope>NUCLEOTIDE SEQUENCE [LARGE SCALE GENOMIC DNA]</scope>
    <source>
        <strain evidence="2">TISTR 1906</strain>
    </source>
</reference>
<dbReference type="GO" id="GO:0008483">
    <property type="term" value="F:transaminase activity"/>
    <property type="evidence" value="ECO:0007669"/>
    <property type="project" value="UniProtKB-KW"/>
</dbReference>
<dbReference type="SUPFAM" id="SSF56752">
    <property type="entry name" value="D-aminoacid aminotransferase-like PLP-dependent enzymes"/>
    <property type="match status" value="1"/>
</dbReference>
<proteinExistence type="predicted"/>
<dbReference type="InterPro" id="IPR043132">
    <property type="entry name" value="BCAT-like_C"/>
</dbReference>
<comment type="caution">
    <text evidence="1">The sequence shown here is derived from an EMBL/GenBank/DDBJ whole genome shotgun (WGS) entry which is preliminary data.</text>
</comment>
<dbReference type="Proteomes" id="UP001597463">
    <property type="component" value="Unassembled WGS sequence"/>
</dbReference>
<dbReference type="Gene3D" id="3.30.470.10">
    <property type="match status" value="1"/>
</dbReference>
<organism evidence="1 2">
    <name type="scientific">Comamonas terrae</name>
    <dbReference type="NCBI Taxonomy" id="673548"/>
    <lineage>
        <taxon>Bacteria</taxon>
        <taxon>Pseudomonadati</taxon>
        <taxon>Pseudomonadota</taxon>
        <taxon>Betaproteobacteria</taxon>
        <taxon>Burkholderiales</taxon>
        <taxon>Comamonadaceae</taxon>
        <taxon>Comamonas</taxon>
    </lineage>
</organism>
<dbReference type="Gene3D" id="3.20.10.10">
    <property type="entry name" value="D-amino Acid Aminotransferase, subunit A, domain 2"/>
    <property type="match status" value="1"/>
</dbReference>
<evidence type="ECO:0000313" key="2">
    <source>
        <dbReference type="Proteomes" id="UP001597463"/>
    </source>
</evidence>
<gene>
    <name evidence="1" type="ORF">ACFSW6_10015</name>
</gene>